<keyword evidence="3" id="KW-0508">mRNA splicing</keyword>
<feature type="region of interest" description="Disordered" evidence="5">
    <location>
        <begin position="135"/>
        <end position="442"/>
    </location>
</feature>
<evidence type="ECO:0000256" key="3">
    <source>
        <dbReference type="ARBA" id="ARBA00023187"/>
    </source>
</evidence>
<proteinExistence type="predicted"/>
<dbReference type="Pfam" id="PF01585">
    <property type="entry name" value="G-patch"/>
    <property type="match status" value="1"/>
</dbReference>
<feature type="region of interest" description="Disordered" evidence="5">
    <location>
        <begin position="1"/>
        <end position="58"/>
    </location>
</feature>
<feature type="compositionally biased region" description="Basic and acidic residues" evidence="5">
    <location>
        <begin position="397"/>
        <end position="424"/>
    </location>
</feature>
<gene>
    <name evidence="8" type="ORF">CYMTET_10592</name>
</gene>
<dbReference type="Proteomes" id="UP001190700">
    <property type="component" value="Unassembled WGS sequence"/>
</dbReference>
<evidence type="ECO:0000313" key="8">
    <source>
        <dbReference type="EMBL" id="KAK3281623.1"/>
    </source>
</evidence>
<dbReference type="PROSITE" id="PS50128">
    <property type="entry name" value="SURP"/>
    <property type="match status" value="1"/>
</dbReference>
<dbReference type="GO" id="GO:0003723">
    <property type="term" value="F:RNA binding"/>
    <property type="evidence" value="ECO:0007669"/>
    <property type="project" value="InterPro"/>
</dbReference>
<dbReference type="EMBL" id="LGRX02003776">
    <property type="protein sequence ID" value="KAK3281623.1"/>
    <property type="molecule type" value="Genomic_DNA"/>
</dbReference>
<feature type="region of interest" description="Disordered" evidence="5">
    <location>
        <begin position="503"/>
        <end position="523"/>
    </location>
</feature>
<evidence type="ECO:0000259" key="6">
    <source>
        <dbReference type="PROSITE" id="PS50128"/>
    </source>
</evidence>
<dbReference type="SUPFAM" id="SSF109905">
    <property type="entry name" value="Surp module (SWAP domain)"/>
    <property type="match status" value="1"/>
</dbReference>
<dbReference type="GO" id="GO:0006397">
    <property type="term" value="P:mRNA processing"/>
    <property type="evidence" value="ECO:0007669"/>
    <property type="project" value="UniProtKB-KW"/>
</dbReference>
<evidence type="ECO:0000259" key="7">
    <source>
        <dbReference type="PROSITE" id="PS50174"/>
    </source>
</evidence>
<keyword evidence="2" id="KW-0507">mRNA processing</keyword>
<feature type="compositionally biased region" description="Basic and acidic residues" evidence="5">
    <location>
        <begin position="224"/>
        <end position="258"/>
    </location>
</feature>
<dbReference type="GO" id="GO:0005654">
    <property type="term" value="C:nucleoplasm"/>
    <property type="evidence" value="ECO:0007669"/>
    <property type="project" value="TreeGrafter"/>
</dbReference>
<feature type="compositionally biased region" description="Polar residues" evidence="5">
    <location>
        <begin position="139"/>
        <end position="160"/>
    </location>
</feature>
<dbReference type="Pfam" id="PF01805">
    <property type="entry name" value="Surp"/>
    <property type="match status" value="1"/>
</dbReference>
<keyword evidence="9" id="KW-1185">Reference proteome</keyword>
<dbReference type="GO" id="GO:0008380">
    <property type="term" value="P:RNA splicing"/>
    <property type="evidence" value="ECO:0007669"/>
    <property type="project" value="UniProtKB-KW"/>
</dbReference>
<feature type="compositionally biased region" description="Polar residues" evidence="5">
    <location>
        <begin position="181"/>
        <end position="192"/>
    </location>
</feature>
<feature type="domain" description="SURP motif" evidence="6">
    <location>
        <begin position="63"/>
        <end position="107"/>
    </location>
</feature>
<dbReference type="Gene3D" id="1.10.10.790">
    <property type="entry name" value="Surp module"/>
    <property type="match status" value="1"/>
</dbReference>
<feature type="compositionally biased region" description="Basic and acidic residues" evidence="5">
    <location>
        <begin position="328"/>
        <end position="371"/>
    </location>
</feature>
<dbReference type="InterPro" id="IPR040169">
    <property type="entry name" value="SUGP1/2"/>
</dbReference>
<dbReference type="InterPro" id="IPR000061">
    <property type="entry name" value="Surp"/>
</dbReference>
<evidence type="ECO:0000313" key="9">
    <source>
        <dbReference type="Proteomes" id="UP001190700"/>
    </source>
</evidence>
<name>A0AAE0GP32_9CHLO</name>
<dbReference type="PANTHER" id="PTHR23340">
    <property type="entry name" value="ARGININE/SERINE RICH SPLICING FACTOR SF4/14"/>
    <property type="match status" value="1"/>
</dbReference>
<evidence type="ECO:0000256" key="4">
    <source>
        <dbReference type="ARBA" id="ARBA00023242"/>
    </source>
</evidence>
<accession>A0AAE0GP32</accession>
<evidence type="ECO:0008006" key="10">
    <source>
        <dbReference type="Google" id="ProtNLM"/>
    </source>
</evidence>
<sequence>MAPKLAFGFKKSKKPKVAVQLEEEEEEETPVPKKQKTEESTAPVVQATQEPPEAPEDPEVLKVANKLAEYVAKNGRSFEDVAKTRNTEPESPFRFLLDKQSSEYAYYEWKIAECEKILAEERAASVHAAEYREAPVAPQGNSASQQGGANFQSSSLTSSVPPWQSATQPPPPPWHREGTSNDHSLPQWQPSQDGERNRQAQLHGCAESELSGNRGYGNQFGMQPREDCYISREQEHYRGYGQRGDHQQEGYHRHDDPRGQSNYDSYYGEHYRSTDTGSRDGGLEAKSEEQYGRDNYQEDHEKTNYDGRDRDRRDQHYGYQGYGGNQVYRERTSGYGGRERSFSESGGRERSFSEKPERRPAASSTPREKSPGRLAAEAAAADGDSMALMNYFTKKAAQQEDARAAKKDPKEMPPLRDELPEKDKNKHVRPAKAPDGKSRTHHMGHYIPEEEMTKFMAKCGSEADKAKAADIDASKRIDSSNKGYALLAKMGWSEGQGLGASAGGMVDPVNGGSHTTEIKDQST</sequence>
<evidence type="ECO:0000256" key="1">
    <source>
        <dbReference type="ARBA" id="ARBA00004123"/>
    </source>
</evidence>
<evidence type="ECO:0000256" key="2">
    <source>
        <dbReference type="ARBA" id="ARBA00022664"/>
    </source>
</evidence>
<evidence type="ECO:0000256" key="5">
    <source>
        <dbReference type="SAM" id="MobiDB-lite"/>
    </source>
</evidence>
<dbReference type="InterPro" id="IPR000467">
    <property type="entry name" value="G_patch_dom"/>
</dbReference>
<dbReference type="PROSITE" id="PS50174">
    <property type="entry name" value="G_PATCH"/>
    <property type="match status" value="1"/>
</dbReference>
<dbReference type="InterPro" id="IPR035967">
    <property type="entry name" value="SWAP/Surp_sf"/>
</dbReference>
<feature type="domain" description="G-patch" evidence="7">
    <location>
        <begin position="479"/>
        <end position="523"/>
    </location>
</feature>
<comment type="caution">
    <text evidence="8">The sequence shown here is derived from an EMBL/GenBank/DDBJ whole genome shotgun (WGS) entry which is preliminary data.</text>
</comment>
<keyword evidence="4" id="KW-0539">Nucleus</keyword>
<dbReference type="SMART" id="SM00443">
    <property type="entry name" value="G_patch"/>
    <property type="match status" value="1"/>
</dbReference>
<dbReference type="AlphaFoldDB" id="A0AAE0GP32"/>
<dbReference type="PANTHER" id="PTHR23340:SF0">
    <property type="entry name" value="SURP AND G-PATCH DOMAIN-CONTAINING PROTEIN 1 ISOFORM X1"/>
    <property type="match status" value="1"/>
</dbReference>
<protein>
    <recommendedName>
        <fullName evidence="10">G-patch domain-containing protein</fullName>
    </recommendedName>
</protein>
<reference evidence="8 9" key="1">
    <citation type="journal article" date="2015" name="Genome Biol. Evol.">
        <title>Comparative Genomics of a Bacterivorous Green Alga Reveals Evolutionary Causalities and Consequences of Phago-Mixotrophic Mode of Nutrition.</title>
        <authorList>
            <person name="Burns J.A."/>
            <person name="Paasch A."/>
            <person name="Narechania A."/>
            <person name="Kim E."/>
        </authorList>
    </citation>
    <scope>NUCLEOTIDE SEQUENCE [LARGE SCALE GENOMIC DNA]</scope>
    <source>
        <strain evidence="8 9">PLY_AMNH</strain>
    </source>
</reference>
<dbReference type="SMART" id="SM00648">
    <property type="entry name" value="SWAP"/>
    <property type="match status" value="1"/>
</dbReference>
<organism evidence="8 9">
    <name type="scientific">Cymbomonas tetramitiformis</name>
    <dbReference type="NCBI Taxonomy" id="36881"/>
    <lineage>
        <taxon>Eukaryota</taxon>
        <taxon>Viridiplantae</taxon>
        <taxon>Chlorophyta</taxon>
        <taxon>Pyramimonadophyceae</taxon>
        <taxon>Pyramimonadales</taxon>
        <taxon>Pyramimonadaceae</taxon>
        <taxon>Cymbomonas</taxon>
    </lineage>
</organism>
<comment type="subcellular location">
    <subcellularLocation>
        <location evidence="1">Nucleus</location>
    </subcellularLocation>
</comment>
<feature type="compositionally biased region" description="Basic and acidic residues" evidence="5">
    <location>
        <begin position="267"/>
        <end position="316"/>
    </location>
</feature>